<keyword evidence="7 9" id="KW-0413">Isomerase</keyword>
<comment type="subcellular location">
    <subcellularLocation>
        <location evidence="9">Cytoplasm</location>
    </subcellularLocation>
</comment>
<reference evidence="12" key="1">
    <citation type="journal article" date="2020" name="mSystems">
        <title>Genome- and Community-Level Interaction Insights into Carbon Utilization and Element Cycling Functions of Hydrothermarchaeota in Hydrothermal Sediment.</title>
        <authorList>
            <person name="Zhou Z."/>
            <person name="Liu Y."/>
            <person name="Xu W."/>
            <person name="Pan J."/>
            <person name="Luo Z.H."/>
            <person name="Li M."/>
        </authorList>
    </citation>
    <scope>NUCLEOTIDE SEQUENCE [LARGE SCALE GENOMIC DNA]</scope>
    <source>
        <strain evidence="12">SpSt-697</strain>
    </source>
</reference>
<evidence type="ECO:0000256" key="1">
    <source>
        <dbReference type="ARBA" id="ARBA00000185"/>
    </source>
</evidence>
<dbReference type="GO" id="GO:0005694">
    <property type="term" value="C:chromosome"/>
    <property type="evidence" value="ECO:0007669"/>
    <property type="project" value="InterPro"/>
</dbReference>
<evidence type="ECO:0000256" key="6">
    <source>
        <dbReference type="ARBA" id="ARBA00023125"/>
    </source>
</evidence>
<evidence type="ECO:0000256" key="2">
    <source>
        <dbReference type="ARBA" id="ARBA00008263"/>
    </source>
</evidence>
<dbReference type="InterPro" id="IPR005743">
    <property type="entry name" value="GyrA"/>
</dbReference>
<dbReference type="Pfam" id="PF00521">
    <property type="entry name" value="DNA_topoisoIV"/>
    <property type="match status" value="1"/>
</dbReference>
<keyword evidence="3 9" id="KW-0547">Nucleotide-binding</keyword>
<comment type="subunit">
    <text evidence="8">Heterotetramer composed of ParC and ParE.</text>
</comment>
<dbReference type="FunFam" id="3.30.1360.40:FF:000002">
    <property type="entry name" value="DNA gyrase subunit A"/>
    <property type="match status" value="1"/>
</dbReference>
<comment type="similarity">
    <text evidence="2 9">Belongs to the type II topoisomerase GyrA/ParC subunit family.</text>
</comment>
<dbReference type="SUPFAM" id="SSF101904">
    <property type="entry name" value="GyrA/ParC C-terminal domain-like"/>
    <property type="match status" value="1"/>
</dbReference>
<dbReference type="HAMAP" id="MF_01897">
    <property type="entry name" value="GyrA"/>
    <property type="match status" value="1"/>
</dbReference>
<dbReference type="AlphaFoldDB" id="A0A7V4E4M1"/>
<dbReference type="FunFam" id="2.120.10.90:FF:000005">
    <property type="entry name" value="DNA topoisomerase 4 subunit A"/>
    <property type="match status" value="1"/>
</dbReference>
<keyword evidence="4 9" id="KW-0067">ATP-binding</keyword>
<comment type="subunit">
    <text evidence="9">Heterotetramer, composed of two GyrA and two GyrB chains. In the heterotetramer, GyrA contains the active site tyrosine that forms a transient covalent intermediate with DNA, while GyrB binds cofactors and catalyzes ATP hydrolysis.</text>
</comment>
<feature type="active site" description="O-(5'-phospho-DNA)-tyrosine intermediate" evidence="9 10">
    <location>
        <position position="119"/>
    </location>
</feature>
<comment type="caution">
    <text evidence="9">Lacks conserved residue(s) required for the propagation of feature annotation.</text>
</comment>
<dbReference type="NCBIfam" id="NF004044">
    <property type="entry name" value="PRK05561.1"/>
    <property type="match status" value="1"/>
</dbReference>
<sequence>MKEEIITVYIEDEVKKSYLDYAMSVIIGRALPDFRDGLKPVQRRILYSMYELGLFSNRPFKKSATVVGDVLGKYHPHGDMAVYDALVRMAQDFSMRYPLIQGQGNFGSIDGDAPAAYRYTEARLTPLAEELLKNIEKDTVDFVPNFDNRLKEPVLLPATFPNVLLNGASGIAVGMATNIPPHNFSEVVDGLVALIDNPHLPEEKLFNYIKGPDFPTGGIIVGTEGIKEAYLTGKGKIIVRGRVKFEEAKGGRERIVITEIPYQVNKAALIEKIAELVREKKIEGISDLRDESDRDGIRIVIDLKRDVSKEVILSQLYAHTPLQETFGIIFLGIIDNVPKLLNLKEICQTFLEFRYQTFYRQTKFELNKAEEKAHILEGFKIALDNIDKVISLIKNSKDTEKAREGLMKKFKLTEKQANAILDMRLARLTSLERKKIEDEYLEIIKEISRLKSLLASKPAIMQEIKKELLTLKEKYGDRRRTDIIEGKIEEVKLEDLIAEEDVTILITHKGYIKRMSVSSYRKQSRGGTGRSGAEVSEEDFCEHLITAQTKDYLLFFTTKGKCYWLKVYEIPEGSFQSKGRPIVNLLELEKEEKICATLSVKEFNKKNYIFMITALGKVKKVSLAEFANPRKKGIIAIKLIKNDYLVDTFITNGKNEIVIFTKKGQALRFSEKDVRVMGRNAVGVLGIRLEKNDEVCSGTIIKEEEKLLFVTENGYGKLVNCQFFPKRKRGGKGVIGIKITEKTGDLIKVIGVEKKDEIIIGTLKGAVIRLKVSEIKELSRQASGIKLISLKEDDKVVDVARVIIEE</sequence>
<dbReference type="InterPro" id="IPR013757">
    <property type="entry name" value="Topo_IIA_A_a_sf"/>
</dbReference>
<evidence type="ECO:0000259" key="11">
    <source>
        <dbReference type="PROSITE" id="PS52040"/>
    </source>
</evidence>
<dbReference type="GO" id="GO:0006265">
    <property type="term" value="P:DNA topological change"/>
    <property type="evidence" value="ECO:0007669"/>
    <property type="project" value="UniProtKB-UniRule"/>
</dbReference>
<evidence type="ECO:0000256" key="8">
    <source>
        <dbReference type="ARBA" id="ARBA00063644"/>
    </source>
</evidence>
<protein>
    <recommendedName>
        <fullName evidence="9">DNA gyrase subunit A</fullName>
        <ecNumber evidence="9">5.6.2.2</ecNumber>
    </recommendedName>
</protein>
<dbReference type="GO" id="GO:0006261">
    <property type="term" value="P:DNA-templated DNA replication"/>
    <property type="evidence" value="ECO:0007669"/>
    <property type="project" value="UniProtKB-UniRule"/>
</dbReference>
<dbReference type="PANTHER" id="PTHR43493">
    <property type="entry name" value="DNA GYRASE/TOPOISOMERASE SUBUNIT A"/>
    <property type="match status" value="1"/>
</dbReference>
<proteinExistence type="inferred from homology"/>
<dbReference type="Gene3D" id="1.10.268.10">
    <property type="entry name" value="Topoisomerase, domain 3"/>
    <property type="match status" value="1"/>
</dbReference>
<dbReference type="PROSITE" id="PS52040">
    <property type="entry name" value="TOPO_IIA"/>
    <property type="match status" value="1"/>
</dbReference>
<dbReference type="Gene3D" id="3.90.199.10">
    <property type="entry name" value="Topoisomerase II, domain 5"/>
    <property type="match status" value="1"/>
</dbReference>
<dbReference type="CDD" id="cd00187">
    <property type="entry name" value="TOP4c"/>
    <property type="match status" value="1"/>
</dbReference>
<dbReference type="GO" id="GO:0005524">
    <property type="term" value="F:ATP binding"/>
    <property type="evidence" value="ECO:0007669"/>
    <property type="project" value="UniProtKB-UniRule"/>
</dbReference>
<organism evidence="12">
    <name type="scientific">candidate division WOR-3 bacterium</name>
    <dbReference type="NCBI Taxonomy" id="2052148"/>
    <lineage>
        <taxon>Bacteria</taxon>
        <taxon>Bacteria division WOR-3</taxon>
    </lineage>
</organism>
<evidence type="ECO:0000256" key="3">
    <source>
        <dbReference type="ARBA" id="ARBA00022741"/>
    </source>
</evidence>
<keyword evidence="9" id="KW-0963">Cytoplasm</keyword>
<dbReference type="InterPro" id="IPR006691">
    <property type="entry name" value="GyrA/parC_rep"/>
</dbReference>
<dbReference type="Pfam" id="PF03989">
    <property type="entry name" value="DNA_gyraseA_C"/>
    <property type="match status" value="6"/>
</dbReference>
<dbReference type="GO" id="GO:0005737">
    <property type="term" value="C:cytoplasm"/>
    <property type="evidence" value="ECO:0007669"/>
    <property type="project" value="UniProtKB-SubCell"/>
</dbReference>
<dbReference type="InterPro" id="IPR050220">
    <property type="entry name" value="Type_II_DNA_Topoisomerases"/>
</dbReference>
<evidence type="ECO:0000313" key="12">
    <source>
        <dbReference type="EMBL" id="HGK63948.1"/>
    </source>
</evidence>
<dbReference type="Gene3D" id="3.30.1360.40">
    <property type="match status" value="1"/>
</dbReference>
<comment type="caution">
    <text evidence="12">The sequence shown here is derived from an EMBL/GenBank/DDBJ whole genome shotgun (WGS) entry which is preliminary data.</text>
</comment>
<comment type="function">
    <text evidence="9">A type II topoisomerase that negatively supercoils closed circular double-stranded (ds) DNA in an ATP-dependent manner to modulate DNA topology and maintain chromosomes in an underwound state. Negative supercoiling favors strand separation, and DNA replication, transcription, recombination and repair, all of which involve strand separation. Also able to catalyze the interconversion of other topological isomers of dsDNA rings, including catenanes and knotted rings. Type II topoisomerases break and join 2 DNA strands simultaneously in an ATP-dependent manner.</text>
</comment>
<dbReference type="SMART" id="SM00434">
    <property type="entry name" value="TOP4c"/>
    <property type="match status" value="1"/>
</dbReference>
<dbReference type="Gene3D" id="2.120.10.90">
    <property type="entry name" value="DNA gyrase/topoisomerase IV, subunit A, C-terminal"/>
    <property type="match status" value="1"/>
</dbReference>
<dbReference type="PANTHER" id="PTHR43493:SF5">
    <property type="entry name" value="DNA GYRASE SUBUNIT A, CHLOROPLASTIC_MITOCHONDRIAL"/>
    <property type="match status" value="1"/>
</dbReference>
<dbReference type="GO" id="GO:0009330">
    <property type="term" value="C:DNA topoisomerase type II (double strand cut, ATP-hydrolyzing) complex"/>
    <property type="evidence" value="ECO:0007669"/>
    <property type="project" value="TreeGrafter"/>
</dbReference>
<dbReference type="InterPro" id="IPR035516">
    <property type="entry name" value="Gyrase/topoIV_suA_C"/>
</dbReference>
<dbReference type="FunFam" id="1.10.268.10:FF:000001">
    <property type="entry name" value="DNA gyrase subunit A"/>
    <property type="match status" value="1"/>
</dbReference>
<keyword evidence="6 9" id="KW-0238">DNA-binding</keyword>
<dbReference type="NCBIfam" id="NF004043">
    <property type="entry name" value="PRK05560.1"/>
    <property type="match status" value="1"/>
</dbReference>
<dbReference type="GO" id="GO:0003677">
    <property type="term" value="F:DNA binding"/>
    <property type="evidence" value="ECO:0007669"/>
    <property type="project" value="UniProtKB-UniRule"/>
</dbReference>
<dbReference type="FunFam" id="3.90.199.10:FF:000001">
    <property type="entry name" value="DNA gyrase subunit A"/>
    <property type="match status" value="1"/>
</dbReference>
<dbReference type="InterPro" id="IPR013760">
    <property type="entry name" value="Topo_IIA-like_dom_sf"/>
</dbReference>
<dbReference type="SUPFAM" id="SSF56719">
    <property type="entry name" value="Type II DNA topoisomerase"/>
    <property type="match status" value="1"/>
</dbReference>
<evidence type="ECO:0000256" key="9">
    <source>
        <dbReference type="HAMAP-Rule" id="MF_01897"/>
    </source>
</evidence>
<comment type="miscellaneous">
    <text evidence="9">Few gyrases are as efficient as E.coli at forming negative supercoils. Not all organisms have 2 type II topoisomerases; in organisms with a single type II topoisomerase this enzyme also has to decatenate newly replicated chromosomes.</text>
</comment>
<evidence type="ECO:0000256" key="10">
    <source>
        <dbReference type="PROSITE-ProRule" id="PRU01384"/>
    </source>
</evidence>
<dbReference type="GO" id="GO:0034335">
    <property type="term" value="F:DNA negative supercoiling activity"/>
    <property type="evidence" value="ECO:0007669"/>
    <property type="project" value="UniProtKB-ARBA"/>
</dbReference>
<comment type="catalytic activity">
    <reaction evidence="1 9 10">
        <text>ATP-dependent breakage, passage and rejoining of double-stranded DNA.</text>
        <dbReference type="EC" id="5.6.2.2"/>
    </reaction>
</comment>
<accession>A0A7V4E4M1</accession>
<dbReference type="NCBIfam" id="TIGR01063">
    <property type="entry name" value="gyrA"/>
    <property type="match status" value="1"/>
</dbReference>
<feature type="domain" description="Topo IIA-type catalytic" evidence="11">
    <location>
        <begin position="31"/>
        <end position="496"/>
    </location>
</feature>
<dbReference type="EC" id="5.6.2.2" evidence="9"/>
<dbReference type="EMBL" id="DTDR01000124">
    <property type="protein sequence ID" value="HGK63948.1"/>
    <property type="molecule type" value="Genomic_DNA"/>
</dbReference>
<keyword evidence="5 9" id="KW-0799">Topoisomerase</keyword>
<name>A0A7V4E4M1_UNCW3</name>
<evidence type="ECO:0000256" key="5">
    <source>
        <dbReference type="ARBA" id="ARBA00023029"/>
    </source>
</evidence>
<dbReference type="InterPro" id="IPR002205">
    <property type="entry name" value="Topo_IIA_dom_A"/>
</dbReference>
<evidence type="ECO:0000256" key="7">
    <source>
        <dbReference type="ARBA" id="ARBA00023235"/>
    </source>
</evidence>
<evidence type="ECO:0000256" key="4">
    <source>
        <dbReference type="ARBA" id="ARBA00022840"/>
    </source>
</evidence>
<dbReference type="InterPro" id="IPR013758">
    <property type="entry name" value="Topo_IIA_A/C_ab"/>
</dbReference>
<gene>
    <name evidence="9 12" type="primary">gyrA</name>
    <name evidence="12" type="ORF">ENU74_05105</name>
</gene>